<organism evidence="3 4">
    <name type="scientific">Ralstonia mojiangensis</name>
    <dbReference type="NCBI Taxonomy" id="2953895"/>
    <lineage>
        <taxon>Bacteria</taxon>
        <taxon>Pseudomonadati</taxon>
        <taxon>Pseudomonadota</taxon>
        <taxon>Betaproteobacteria</taxon>
        <taxon>Burkholderiales</taxon>
        <taxon>Burkholderiaceae</taxon>
        <taxon>Ralstonia</taxon>
    </lineage>
</organism>
<evidence type="ECO:0000313" key="3">
    <source>
        <dbReference type="EMBL" id="MCT7317652.1"/>
    </source>
</evidence>
<dbReference type="EMBL" id="JAOCQJ010000004">
    <property type="protein sequence ID" value="MCT7317652.1"/>
    <property type="molecule type" value="Genomic_DNA"/>
</dbReference>
<accession>A0AAE3I5R5</accession>
<reference evidence="3" key="2">
    <citation type="submission" date="2023-02" db="EMBL/GenBank/DDBJ databases">
        <authorList>
            <person name="Lu C.-H."/>
        </authorList>
    </citation>
    <scope>NUCLEOTIDE SEQUENCE</scope>
    <source>
        <strain evidence="3">22TCCZM01-4</strain>
    </source>
</reference>
<evidence type="ECO:0000256" key="1">
    <source>
        <dbReference type="SAM" id="MobiDB-lite"/>
    </source>
</evidence>
<keyword evidence="2" id="KW-1133">Transmembrane helix</keyword>
<reference evidence="3" key="1">
    <citation type="journal article" date="2023" name="Front. Microbiol.">
        <title>Ralstonia chuxiongensis sp. nov., Ralstonia mojiangensis sp. nov., and Ralstonia soli sp. nov., isolated from tobacco fields, are three novel species in the family Burkholderiaceae.</title>
        <authorList>
            <person name="Lu C.H."/>
            <person name="Zhang Y.Y."/>
            <person name="Jiang N."/>
            <person name="Chen W."/>
            <person name="Shao X."/>
            <person name="Zhao Z.M."/>
            <person name="Lu W.L."/>
            <person name="Hu X."/>
            <person name="Xi Y.X."/>
            <person name="Zou S.Y."/>
            <person name="Wei Q.J."/>
            <person name="Lin Z.L."/>
            <person name="Gong L."/>
            <person name="Gai X.T."/>
            <person name="Zhang L.Q."/>
            <person name="Li J.Y."/>
            <person name="Jin Y."/>
            <person name="Xia Z.Y."/>
        </authorList>
    </citation>
    <scope>NUCLEOTIDE SEQUENCE</scope>
    <source>
        <strain evidence="3">22TCCZM01-4</strain>
    </source>
</reference>
<sequence>MNTPLPRRFYYLPLFVGVLAGILFAAATFFFPERSVERISAYFILTMGTCVLMCAIGLALTHSWIDQHFATPERRNGVDTEIAPAPSAEPQQAVLKPATHKNNSGADKANPECVVSTTN</sequence>
<dbReference type="RefSeq" id="WP_260800226.1">
    <property type="nucleotide sequence ID" value="NZ_JAOCQJ010000004.1"/>
</dbReference>
<feature type="transmembrane region" description="Helical" evidence="2">
    <location>
        <begin position="9"/>
        <end position="31"/>
    </location>
</feature>
<comment type="caution">
    <text evidence="3">The sequence shown here is derived from an EMBL/GenBank/DDBJ whole genome shotgun (WGS) entry which is preliminary data.</text>
</comment>
<dbReference type="Proteomes" id="UP001164374">
    <property type="component" value="Unassembled WGS sequence"/>
</dbReference>
<protein>
    <submittedName>
        <fullName evidence="3">Uncharacterized protein</fullName>
    </submittedName>
</protein>
<dbReference type="AlphaFoldDB" id="A0AAE3I5R5"/>
<keyword evidence="2" id="KW-0812">Transmembrane</keyword>
<proteinExistence type="predicted"/>
<evidence type="ECO:0000313" key="4">
    <source>
        <dbReference type="Proteomes" id="UP001164374"/>
    </source>
</evidence>
<gene>
    <name evidence="3" type="ORF">N5I87_16710</name>
</gene>
<feature type="region of interest" description="Disordered" evidence="1">
    <location>
        <begin position="76"/>
        <end position="119"/>
    </location>
</feature>
<keyword evidence="2" id="KW-0472">Membrane</keyword>
<name>A0AAE3I5R5_9RALS</name>
<feature type="transmembrane region" description="Helical" evidence="2">
    <location>
        <begin position="43"/>
        <end position="65"/>
    </location>
</feature>
<evidence type="ECO:0000256" key="2">
    <source>
        <dbReference type="SAM" id="Phobius"/>
    </source>
</evidence>